<sequence length="95" mass="10997">MNLIFEEDDESIVMKNEAGEKLGEIAFSGDGDYFTVFHTGVNPDYRGQHLGDKLVLQTIEKAKREQRKIIPTCPFARKYFLEHPEYQEFVQGDLN</sequence>
<dbReference type="PANTHER" id="PTHR31435:SF10">
    <property type="entry name" value="BSR4717 PROTEIN"/>
    <property type="match status" value="1"/>
</dbReference>
<dbReference type="Gene3D" id="3.40.630.30">
    <property type="match status" value="1"/>
</dbReference>
<keyword evidence="2" id="KW-0012">Acyltransferase</keyword>
<dbReference type="InterPro" id="IPR045057">
    <property type="entry name" value="Gcn5-rel_NAT"/>
</dbReference>
<dbReference type="GO" id="GO:0016746">
    <property type="term" value="F:acyltransferase activity"/>
    <property type="evidence" value="ECO:0007669"/>
    <property type="project" value="UniProtKB-KW"/>
</dbReference>
<dbReference type="RefSeq" id="WP_213535378.1">
    <property type="nucleotide sequence ID" value="NZ_BOVQ01000004.1"/>
</dbReference>
<evidence type="ECO:0000259" key="1">
    <source>
        <dbReference type="PROSITE" id="PS51729"/>
    </source>
</evidence>
<comment type="caution">
    <text evidence="2">The sequence shown here is derived from an EMBL/GenBank/DDBJ whole genome shotgun (WGS) entry which is preliminary data.</text>
</comment>
<dbReference type="PANTHER" id="PTHR31435">
    <property type="entry name" value="PROTEIN NATD1"/>
    <property type="match status" value="1"/>
</dbReference>
<evidence type="ECO:0000313" key="2">
    <source>
        <dbReference type="EMBL" id="MFC4652207.1"/>
    </source>
</evidence>
<name>A0ABV9JD39_9LACT</name>
<dbReference type="PROSITE" id="PS51729">
    <property type="entry name" value="GNAT_YJDJ"/>
    <property type="match status" value="1"/>
</dbReference>
<reference evidence="3" key="1">
    <citation type="journal article" date="2019" name="Int. J. Syst. Evol. Microbiol.">
        <title>The Global Catalogue of Microorganisms (GCM) 10K type strain sequencing project: providing services to taxonomists for standard genome sequencing and annotation.</title>
        <authorList>
            <consortium name="The Broad Institute Genomics Platform"/>
            <consortium name="The Broad Institute Genome Sequencing Center for Infectious Disease"/>
            <person name="Wu L."/>
            <person name="Ma J."/>
        </authorList>
    </citation>
    <scope>NUCLEOTIDE SEQUENCE [LARGE SCALE GENOMIC DNA]</scope>
    <source>
        <strain evidence="3">CCUG 63287</strain>
    </source>
</reference>
<dbReference type="CDD" id="cd04301">
    <property type="entry name" value="NAT_SF"/>
    <property type="match status" value="1"/>
</dbReference>
<gene>
    <name evidence="2" type="ORF">ACFO26_04735</name>
</gene>
<evidence type="ECO:0000313" key="3">
    <source>
        <dbReference type="Proteomes" id="UP001595987"/>
    </source>
</evidence>
<proteinExistence type="predicted"/>
<dbReference type="Proteomes" id="UP001595987">
    <property type="component" value="Unassembled WGS sequence"/>
</dbReference>
<dbReference type="Pfam" id="PF14542">
    <property type="entry name" value="Acetyltransf_CG"/>
    <property type="match status" value="1"/>
</dbReference>
<dbReference type="EC" id="2.3.1.-" evidence="2"/>
<protein>
    <submittedName>
        <fullName evidence="2">GNAT family N-acetyltransferase</fullName>
        <ecNumber evidence="2">2.3.1.-</ecNumber>
    </submittedName>
</protein>
<feature type="domain" description="N-acetyltransferase" evidence="1">
    <location>
        <begin position="4"/>
        <end position="91"/>
    </location>
</feature>
<accession>A0ABV9JD39</accession>
<keyword evidence="2" id="KW-0808">Transferase</keyword>
<dbReference type="InterPro" id="IPR016181">
    <property type="entry name" value="Acyl_CoA_acyltransferase"/>
</dbReference>
<dbReference type="SUPFAM" id="SSF55729">
    <property type="entry name" value="Acyl-CoA N-acyltransferases (Nat)"/>
    <property type="match status" value="1"/>
</dbReference>
<organism evidence="2 3">
    <name type="scientific">Lactococcus nasutitermitis</name>
    <dbReference type="NCBI Taxonomy" id="1652957"/>
    <lineage>
        <taxon>Bacteria</taxon>
        <taxon>Bacillati</taxon>
        <taxon>Bacillota</taxon>
        <taxon>Bacilli</taxon>
        <taxon>Lactobacillales</taxon>
        <taxon>Streptococcaceae</taxon>
        <taxon>Lactococcus</taxon>
    </lineage>
</organism>
<dbReference type="InterPro" id="IPR031165">
    <property type="entry name" value="GNAT_YJDJ"/>
</dbReference>
<dbReference type="EMBL" id="JBHSGD010000005">
    <property type="protein sequence ID" value="MFC4652207.1"/>
    <property type="molecule type" value="Genomic_DNA"/>
</dbReference>
<keyword evidence="3" id="KW-1185">Reference proteome</keyword>